<accession>A0A1I2J781</accession>
<dbReference type="Proteomes" id="UP000199645">
    <property type="component" value="Unassembled WGS sequence"/>
</dbReference>
<keyword evidence="3" id="KW-1185">Reference proteome</keyword>
<dbReference type="EMBL" id="FONV01000011">
    <property type="protein sequence ID" value="SFF49888.1"/>
    <property type="molecule type" value="Genomic_DNA"/>
</dbReference>
<feature type="compositionally biased region" description="Polar residues" evidence="1">
    <location>
        <begin position="311"/>
        <end position="332"/>
    </location>
</feature>
<evidence type="ECO:0000313" key="3">
    <source>
        <dbReference type="Proteomes" id="UP000199645"/>
    </source>
</evidence>
<feature type="region of interest" description="Disordered" evidence="1">
    <location>
        <begin position="211"/>
        <end position="446"/>
    </location>
</feature>
<sequence length="446" mass="47446">MPPSGRLEARVALDSGGGAGDRPERFTYMQVDAMWAMLSFHDNAPHYQALEGWKRSYELVLMHRTQVEKYKEKLITAWPPERNKAARSYVERLDHLIDSLTETYEASITNYTAYSSALAAVDDIKRKMDLIQQEHSANTAALAEYDEDLKTRPRAFSKAGAPPPPPSPVAAGRQEELRLQAVSLMTGLTAELATAQTSLVAPRPYEPLRIVNDSSESVGNGGISPILPGTASFPARVTTSSRASRPRTPITAPQRDLTQSRPAQPSPSKTPSGGPILGGTKQPQAPSPNLPSSTPTTFTPTPNSTDPLNFAPSQNPSQSPIFPRSPATNNTGLGAVPPVTGSRGTASPLHGGVIGGTPPIGSSPSGRRGNMGGLTRGGQRINPIGGMIGQEGAVTPRRGGSSRKEDEARFLNWDPDNPWETNSGVDPVLSPPPEQKINPGPTIGGR</sequence>
<name>A0A1I2J781_9ACTN</name>
<protein>
    <submittedName>
        <fullName evidence="2">Uncharacterized protein</fullName>
    </submittedName>
</protein>
<dbReference type="AlphaFoldDB" id="A0A1I2J781"/>
<evidence type="ECO:0000256" key="1">
    <source>
        <dbReference type="SAM" id="MobiDB-lite"/>
    </source>
</evidence>
<reference evidence="2 3" key="1">
    <citation type="submission" date="2016-10" db="EMBL/GenBank/DDBJ databases">
        <authorList>
            <person name="de Groot N.N."/>
        </authorList>
    </citation>
    <scope>NUCLEOTIDE SEQUENCE [LARGE SCALE GENOMIC DNA]</scope>
    <source>
        <strain evidence="2 3">DSM 43019</strain>
    </source>
</reference>
<organism evidence="2 3">
    <name type="scientific">Actinoplanes philippinensis</name>
    <dbReference type="NCBI Taxonomy" id="35752"/>
    <lineage>
        <taxon>Bacteria</taxon>
        <taxon>Bacillati</taxon>
        <taxon>Actinomycetota</taxon>
        <taxon>Actinomycetes</taxon>
        <taxon>Micromonosporales</taxon>
        <taxon>Micromonosporaceae</taxon>
        <taxon>Actinoplanes</taxon>
    </lineage>
</organism>
<feature type="compositionally biased region" description="Low complexity" evidence="1">
    <location>
        <begin position="356"/>
        <end position="368"/>
    </location>
</feature>
<feature type="compositionally biased region" description="Low complexity" evidence="1">
    <location>
        <begin position="290"/>
        <end position="305"/>
    </location>
</feature>
<dbReference type="STRING" id="35752.SAMN05421541_111365"/>
<evidence type="ECO:0000313" key="2">
    <source>
        <dbReference type="EMBL" id="SFF49888.1"/>
    </source>
</evidence>
<proteinExistence type="predicted"/>
<gene>
    <name evidence="2" type="ORF">SAMN05421541_111365</name>
</gene>
<feature type="compositionally biased region" description="Polar residues" evidence="1">
    <location>
        <begin position="256"/>
        <end position="271"/>
    </location>
</feature>